<proteinExistence type="predicted"/>
<protein>
    <submittedName>
        <fullName evidence="1">Uncharacterized protein</fullName>
    </submittedName>
</protein>
<dbReference type="RefSeq" id="WP_126601757.1">
    <property type="nucleotide sequence ID" value="NZ_BIFQ01000002.1"/>
</dbReference>
<keyword evidence="2" id="KW-1185">Reference proteome</keyword>
<organism evidence="1 2">
    <name type="scientific">Dictyobacter aurantiacus</name>
    <dbReference type="NCBI Taxonomy" id="1936993"/>
    <lineage>
        <taxon>Bacteria</taxon>
        <taxon>Bacillati</taxon>
        <taxon>Chloroflexota</taxon>
        <taxon>Ktedonobacteria</taxon>
        <taxon>Ktedonobacterales</taxon>
        <taxon>Dictyobacteraceae</taxon>
        <taxon>Dictyobacter</taxon>
    </lineage>
</organism>
<dbReference type="EMBL" id="BIFQ01000002">
    <property type="protein sequence ID" value="GCE09368.1"/>
    <property type="molecule type" value="Genomic_DNA"/>
</dbReference>
<reference evidence="2" key="1">
    <citation type="submission" date="2018-12" db="EMBL/GenBank/DDBJ databases">
        <title>Tengunoibacter tsumagoiensis gen. nov., sp. nov., Dictyobacter kobayashii sp. nov., D. alpinus sp. nov., and D. joshuensis sp. nov. and description of Dictyobacteraceae fam. nov. within the order Ktedonobacterales isolated from Tengu-no-mugimeshi.</title>
        <authorList>
            <person name="Wang C.M."/>
            <person name="Zheng Y."/>
            <person name="Sakai Y."/>
            <person name="Toyoda A."/>
            <person name="Minakuchi Y."/>
            <person name="Abe K."/>
            <person name="Yokota A."/>
            <person name="Yabe S."/>
        </authorList>
    </citation>
    <scope>NUCLEOTIDE SEQUENCE [LARGE SCALE GENOMIC DNA]</scope>
    <source>
        <strain evidence="2">S-27</strain>
    </source>
</reference>
<accession>A0A401ZR27</accession>
<dbReference type="Proteomes" id="UP000287224">
    <property type="component" value="Unassembled WGS sequence"/>
</dbReference>
<gene>
    <name evidence="1" type="ORF">KDAU_66970</name>
</gene>
<name>A0A401ZR27_9CHLR</name>
<evidence type="ECO:0000313" key="1">
    <source>
        <dbReference type="EMBL" id="GCE09368.1"/>
    </source>
</evidence>
<dbReference type="AlphaFoldDB" id="A0A401ZR27"/>
<sequence length="111" mass="13028">MSSYQSLQAEYQQHEQRLLQDLDQLVTLLDKESEDRLARVFASYLQDLQEMVTQHRPRSEKASVAVSLQQLLQGGYGSPMDRVFSDQIRSLFGRIFDHCWIYREARFQGVD</sequence>
<comment type="caution">
    <text evidence="1">The sequence shown here is derived from an EMBL/GenBank/DDBJ whole genome shotgun (WGS) entry which is preliminary data.</text>
</comment>
<evidence type="ECO:0000313" key="2">
    <source>
        <dbReference type="Proteomes" id="UP000287224"/>
    </source>
</evidence>